<name>A0A3N4JT89_9PEZI</name>
<sequence length="195" mass="22532">MSHNLSLVLTLALTHTTYFHNPCCQDLSLLSFFLSLFNQLLRLTQLSKPKPYSAFNIRRKKNKDIAPTSRAQEIAMFQYEERDEENMSLDGNYAAEVDNFEFNISEAPESIRSDSEPASEPEEPFSNNGSLTYHRDFSVNALLIRMGRRDLIATPVPWDIAMDPAKRTDLERIERLKRMDRNEIVCIPEEVVRFG</sequence>
<gene>
    <name evidence="3" type="ORF">L873DRAFT_653934</name>
</gene>
<dbReference type="Proteomes" id="UP000276215">
    <property type="component" value="Unassembled WGS sequence"/>
</dbReference>
<dbReference type="EMBL" id="ML120373">
    <property type="protein sequence ID" value="RPB01397.1"/>
    <property type="molecule type" value="Genomic_DNA"/>
</dbReference>
<feature type="signal peptide" evidence="2">
    <location>
        <begin position="1"/>
        <end position="19"/>
    </location>
</feature>
<dbReference type="AlphaFoldDB" id="A0A3N4JT89"/>
<evidence type="ECO:0000256" key="1">
    <source>
        <dbReference type="SAM" id="MobiDB-lite"/>
    </source>
</evidence>
<accession>A0A3N4JT89</accession>
<keyword evidence="4" id="KW-1185">Reference proteome</keyword>
<proteinExistence type="predicted"/>
<feature type="chain" id="PRO_5018197524" evidence="2">
    <location>
        <begin position="20"/>
        <end position="195"/>
    </location>
</feature>
<feature type="region of interest" description="Disordered" evidence="1">
    <location>
        <begin position="109"/>
        <end position="130"/>
    </location>
</feature>
<protein>
    <submittedName>
        <fullName evidence="3">Uncharacterized protein</fullName>
    </submittedName>
</protein>
<reference evidence="3 4" key="1">
    <citation type="journal article" date="2018" name="Nat. Ecol. Evol.">
        <title>Pezizomycetes genomes reveal the molecular basis of ectomycorrhizal truffle lifestyle.</title>
        <authorList>
            <person name="Murat C."/>
            <person name="Payen T."/>
            <person name="Noel B."/>
            <person name="Kuo A."/>
            <person name="Morin E."/>
            <person name="Chen J."/>
            <person name="Kohler A."/>
            <person name="Krizsan K."/>
            <person name="Balestrini R."/>
            <person name="Da Silva C."/>
            <person name="Montanini B."/>
            <person name="Hainaut M."/>
            <person name="Levati E."/>
            <person name="Barry K.W."/>
            <person name="Belfiori B."/>
            <person name="Cichocki N."/>
            <person name="Clum A."/>
            <person name="Dockter R.B."/>
            <person name="Fauchery L."/>
            <person name="Guy J."/>
            <person name="Iotti M."/>
            <person name="Le Tacon F."/>
            <person name="Lindquist E.A."/>
            <person name="Lipzen A."/>
            <person name="Malagnac F."/>
            <person name="Mello A."/>
            <person name="Molinier V."/>
            <person name="Miyauchi S."/>
            <person name="Poulain J."/>
            <person name="Riccioni C."/>
            <person name="Rubini A."/>
            <person name="Sitrit Y."/>
            <person name="Splivallo R."/>
            <person name="Traeger S."/>
            <person name="Wang M."/>
            <person name="Zifcakova L."/>
            <person name="Wipf D."/>
            <person name="Zambonelli A."/>
            <person name="Paolocci F."/>
            <person name="Nowrousian M."/>
            <person name="Ottonello S."/>
            <person name="Baldrian P."/>
            <person name="Spatafora J.W."/>
            <person name="Henrissat B."/>
            <person name="Nagy L.G."/>
            <person name="Aury J.M."/>
            <person name="Wincker P."/>
            <person name="Grigoriev I.V."/>
            <person name="Bonfante P."/>
            <person name="Martin F.M."/>
        </authorList>
    </citation>
    <scope>NUCLEOTIDE SEQUENCE [LARGE SCALE GENOMIC DNA]</scope>
    <source>
        <strain evidence="3 4">120613-1</strain>
    </source>
</reference>
<keyword evidence="2" id="KW-0732">Signal</keyword>
<evidence type="ECO:0000256" key="2">
    <source>
        <dbReference type="SAM" id="SignalP"/>
    </source>
</evidence>
<evidence type="ECO:0000313" key="4">
    <source>
        <dbReference type="Proteomes" id="UP000276215"/>
    </source>
</evidence>
<organism evidence="3 4">
    <name type="scientific">Choiromyces venosus 120613-1</name>
    <dbReference type="NCBI Taxonomy" id="1336337"/>
    <lineage>
        <taxon>Eukaryota</taxon>
        <taxon>Fungi</taxon>
        <taxon>Dikarya</taxon>
        <taxon>Ascomycota</taxon>
        <taxon>Pezizomycotina</taxon>
        <taxon>Pezizomycetes</taxon>
        <taxon>Pezizales</taxon>
        <taxon>Tuberaceae</taxon>
        <taxon>Choiromyces</taxon>
    </lineage>
</organism>
<evidence type="ECO:0000313" key="3">
    <source>
        <dbReference type="EMBL" id="RPB01397.1"/>
    </source>
</evidence>